<feature type="compositionally biased region" description="Low complexity" evidence="1">
    <location>
        <begin position="120"/>
        <end position="145"/>
    </location>
</feature>
<sequence>MFLLVIFLCILLPVLTILFRAHLQRFLLPSRAKGGKNDPMKGRGSPIGLTPHASITLSHTSSYHPPPISLAQSSAVAVSCRSSSSTPKPHPPSRKGIDLDCQKDTALEPFPDLTPSIPFPDLGPSDLGPSDLGSSDLGSCELGSSIFDETDRVSTSSSKALDMGSSPTTLEPIRKDRPSSSLESTDSWIARAYSDDTDESIIYPYHDSSLSVSSHHLDPFPPVDTS</sequence>
<organism evidence="2 3">
    <name type="scientific">Piptocephalis cylindrospora</name>
    <dbReference type="NCBI Taxonomy" id="1907219"/>
    <lineage>
        <taxon>Eukaryota</taxon>
        <taxon>Fungi</taxon>
        <taxon>Fungi incertae sedis</taxon>
        <taxon>Zoopagomycota</taxon>
        <taxon>Zoopagomycotina</taxon>
        <taxon>Zoopagomycetes</taxon>
        <taxon>Zoopagales</taxon>
        <taxon>Piptocephalidaceae</taxon>
        <taxon>Piptocephalis</taxon>
    </lineage>
</organism>
<evidence type="ECO:0000313" key="2">
    <source>
        <dbReference type="EMBL" id="RKP12681.1"/>
    </source>
</evidence>
<name>A0A4P9Y3I6_9FUNG</name>
<accession>A0A4P9Y3I6</accession>
<feature type="region of interest" description="Disordered" evidence="1">
    <location>
        <begin position="80"/>
        <end position="99"/>
    </location>
</feature>
<dbReference type="EMBL" id="KZ988242">
    <property type="protein sequence ID" value="RKP12681.1"/>
    <property type="molecule type" value="Genomic_DNA"/>
</dbReference>
<protein>
    <submittedName>
        <fullName evidence="2">Uncharacterized protein</fullName>
    </submittedName>
</protein>
<feature type="region of interest" description="Disordered" evidence="1">
    <location>
        <begin position="110"/>
        <end position="187"/>
    </location>
</feature>
<evidence type="ECO:0000313" key="3">
    <source>
        <dbReference type="Proteomes" id="UP000267251"/>
    </source>
</evidence>
<gene>
    <name evidence="2" type="ORF">BJ684DRAFT_20794</name>
</gene>
<evidence type="ECO:0000256" key="1">
    <source>
        <dbReference type="SAM" id="MobiDB-lite"/>
    </source>
</evidence>
<dbReference type="AlphaFoldDB" id="A0A4P9Y3I6"/>
<proteinExistence type="predicted"/>
<dbReference type="Proteomes" id="UP000267251">
    <property type="component" value="Unassembled WGS sequence"/>
</dbReference>
<reference evidence="3" key="1">
    <citation type="journal article" date="2018" name="Nat. Microbiol.">
        <title>Leveraging single-cell genomics to expand the fungal tree of life.</title>
        <authorList>
            <person name="Ahrendt S.R."/>
            <person name="Quandt C.A."/>
            <person name="Ciobanu D."/>
            <person name="Clum A."/>
            <person name="Salamov A."/>
            <person name="Andreopoulos B."/>
            <person name="Cheng J.F."/>
            <person name="Woyke T."/>
            <person name="Pelin A."/>
            <person name="Henrissat B."/>
            <person name="Reynolds N.K."/>
            <person name="Benny G.L."/>
            <person name="Smith M.E."/>
            <person name="James T.Y."/>
            <person name="Grigoriev I.V."/>
        </authorList>
    </citation>
    <scope>NUCLEOTIDE SEQUENCE [LARGE SCALE GENOMIC DNA]</scope>
</reference>
<feature type="compositionally biased region" description="Polar residues" evidence="1">
    <location>
        <begin position="153"/>
        <end position="169"/>
    </location>
</feature>
<keyword evidence="3" id="KW-1185">Reference proteome</keyword>